<organism evidence="4 5">
    <name type="scientific">Megalops atlanticus</name>
    <name type="common">Tarpon</name>
    <name type="synonym">Clupea gigantea</name>
    <dbReference type="NCBI Taxonomy" id="7932"/>
    <lineage>
        <taxon>Eukaryota</taxon>
        <taxon>Metazoa</taxon>
        <taxon>Chordata</taxon>
        <taxon>Craniata</taxon>
        <taxon>Vertebrata</taxon>
        <taxon>Euteleostomi</taxon>
        <taxon>Actinopterygii</taxon>
        <taxon>Neopterygii</taxon>
        <taxon>Teleostei</taxon>
        <taxon>Elopiformes</taxon>
        <taxon>Megalopidae</taxon>
        <taxon>Megalops</taxon>
    </lineage>
</organism>
<comment type="similarity">
    <text evidence="1">Belongs to the SPATA2 family.</text>
</comment>
<proteinExistence type="inferred from homology"/>
<keyword evidence="5" id="KW-1185">Reference proteome</keyword>
<name>A0A9D3PWW5_MEGAT</name>
<feature type="domain" description="Spermatogenesis-associated protein 2 PUB-like" evidence="3">
    <location>
        <begin position="92"/>
        <end position="210"/>
    </location>
</feature>
<protein>
    <recommendedName>
        <fullName evidence="3">Spermatogenesis-associated protein 2 PUB-like domain-containing protein</fullName>
    </recommendedName>
</protein>
<feature type="region of interest" description="Disordered" evidence="2">
    <location>
        <begin position="310"/>
        <end position="336"/>
    </location>
</feature>
<dbReference type="PANTHER" id="PTHR15326">
    <property type="entry name" value="SPERMATOGENESIS-ASSOCIATED PROTEIN 2/TAMOZHENNIC"/>
    <property type="match status" value="1"/>
</dbReference>
<reference evidence="4" key="1">
    <citation type="submission" date="2021-01" db="EMBL/GenBank/DDBJ databases">
        <authorList>
            <person name="Zahm M."/>
            <person name="Roques C."/>
            <person name="Cabau C."/>
            <person name="Klopp C."/>
            <person name="Donnadieu C."/>
            <person name="Jouanno E."/>
            <person name="Lampietro C."/>
            <person name="Louis A."/>
            <person name="Herpin A."/>
            <person name="Echchiki A."/>
            <person name="Berthelot C."/>
            <person name="Parey E."/>
            <person name="Roest-Crollius H."/>
            <person name="Braasch I."/>
            <person name="Postlethwait J."/>
            <person name="Bobe J."/>
            <person name="Montfort J."/>
            <person name="Bouchez O."/>
            <person name="Begum T."/>
            <person name="Mejri S."/>
            <person name="Adams A."/>
            <person name="Chen W.-J."/>
            <person name="Guiguen Y."/>
        </authorList>
    </citation>
    <scope>NUCLEOTIDE SEQUENCE</scope>
    <source>
        <strain evidence="4">YG-15Mar2019-1</strain>
        <tissue evidence="4">Brain</tissue>
    </source>
</reference>
<evidence type="ECO:0000259" key="3">
    <source>
        <dbReference type="Pfam" id="PF21388"/>
    </source>
</evidence>
<feature type="compositionally biased region" description="Low complexity" evidence="2">
    <location>
        <begin position="310"/>
        <end position="319"/>
    </location>
</feature>
<dbReference type="Proteomes" id="UP001046870">
    <property type="component" value="Chromosome 11"/>
</dbReference>
<dbReference type="AlphaFoldDB" id="A0A9D3PWW5"/>
<feature type="region of interest" description="Disordered" evidence="2">
    <location>
        <begin position="411"/>
        <end position="436"/>
    </location>
</feature>
<dbReference type="GO" id="GO:0005737">
    <property type="term" value="C:cytoplasm"/>
    <property type="evidence" value="ECO:0007669"/>
    <property type="project" value="TreeGrafter"/>
</dbReference>
<dbReference type="InterPro" id="IPR048839">
    <property type="entry name" value="SPATA2_PUB-like"/>
</dbReference>
<accession>A0A9D3PWW5</accession>
<dbReference type="Gene3D" id="1.20.58.2190">
    <property type="match status" value="1"/>
</dbReference>
<evidence type="ECO:0000256" key="1">
    <source>
        <dbReference type="ARBA" id="ARBA00038142"/>
    </source>
</evidence>
<gene>
    <name evidence="4" type="ORF">MATL_G00143130</name>
</gene>
<dbReference type="Pfam" id="PF21388">
    <property type="entry name" value="SPATA2_PUB-like"/>
    <property type="match status" value="1"/>
</dbReference>
<evidence type="ECO:0000313" key="5">
    <source>
        <dbReference type="Proteomes" id="UP001046870"/>
    </source>
</evidence>
<evidence type="ECO:0000313" key="4">
    <source>
        <dbReference type="EMBL" id="KAG7468477.1"/>
    </source>
</evidence>
<dbReference type="EMBL" id="JAFDVH010000011">
    <property type="protein sequence ID" value="KAG7468477.1"/>
    <property type="molecule type" value="Genomic_DNA"/>
</dbReference>
<dbReference type="OrthoDB" id="9837000at2759"/>
<dbReference type="PANTHER" id="PTHR15326:SF7">
    <property type="entry name" value="SPERMATOGENESIS-ASSOCIATED PROTEIN 2-LIKE PROTEIN"/>
    <property type="match status" value="1"/>
</dbReference>
<sequence>MNTLRQPRGGGVCEDYQASLERRVAQGDGDLVCRDTELCEVVERLLREGDARNVHAPLGLHPLAVMEASLQAPPGWGHSTGGLASPATPPGLGVLAKAFEVLERAALNLYLCPWRKEYRVIKVFSGMFTHLIRPAFSKQQVGDLFGLLGYRVTGEELELLSPPLPPATLLGFACAFFAARCECQMLSSAAATLGGGALVERHLVEERQKGHSLRRALENVQGKMEVTRRGYREDQMSPLEGDLDLYTAEGQACNGERGAEGPGETSIVSYYKENSNKFCSDSFQAAGGSSTATQKKGVCVSTLKYELTGTSSAGSGASRESAEHPRGVSGLRNDSKISEDVRTGLSQGQSQLCHCFNTGTLYNYKCEQCQMIHTDCHILEKCKMAGHSTCLVSDTDLHELREGKASTLQGGASFLEKTTEDRWSQPGKSSVSLPGAPSHFTSTSLPAGASHHQVPLTLHHCTPHPSPPQLACLTCKIFHSLSCSQGELCQKRQHKVRKLGGCTSKRGCRNTPQFLCRYCGTEHCKDCWYRDPLNCVCGQPLPMSSEV</sequence>
<comment type="caution">
    <text evidence="4">The sequence shown here is derived from an EMBL/GenBank/DDBJ whole genome shotgun (WGS) entry which is preliminary data.</text>
</comment>
<evidence type="ECO:0000256" key="2">
    <source>
        <dbReference type="SAM" id="MobiDB-lite"/>
    </source>
</evidence>